<protein>
    <submittedName>
        <fullName evidence="1">Uncharacterized protein</fullName>
    </submittedName>
</protein>
<evidence type="ECO:0000313" key="2">
    <source>
        <dbReference type="Proteomes" id="UP000051861"/>
    </source>
</evidence>
<organism evidence="1 2">
    <name type="scientific">candidate division WOR-1 bacterium DG_54_3</name>
    <dbReference type="NCBI Taxonomy" id="1703775"/>
    <lineage>
        <taxon>Bacteria</taxon>
        <taxon>Bacillati</taxon>
        <taxon>Saganbacteria</taxon>
    </lineage>
</organism>
<reference evidence="1 2" key="1">
    <citation type="journal article" date="2015" name="Microbiome">
        <title>Genomic resolution of linkages in carbon, nitrogen, and sulfur cycling among widespread estuary sediment bacteria.</title>
        <authorList>
            <person name="Baker B.J."/>
            <person name="Lazar C.S."/>
            <person name="Teske A.P."/>
            <person name="Dick G.J."/>
        </authorList>
    </citation>
    <scope>NUCLEOTIDE SEQUENCE [LARGE SCALE GENOMIC DNA]</scope>
    <source>
        <strain evidence="1">DG_54_3</strain>
    </source>
</reference>
<dbReference type="AlphaFoldDB" id="A0A0S7XYU8"/>
<sequence>MAGPLNGARKLKATPQVKLCSVPTISSHTHLRDRLETVALKGLELFGTHKALAPKFDKLTVILDEDSLSGRFFDHSKLPKHIDNLEKQLEHKVQDTQINNRRINRLAEKAQGPLQGILDIFDNTANGKLPATNTSPLNSVEKVLADIAFREESEEVLEALRFLERGNLNHLYKRYVRELTKRPTPRYKIAGIVAELRAILHLSRDKNIEIVDANARVSHVRTRHEIEFFDIIARDRRADRFILFEIKRDKEYSVGDFMYQFLGIGGSQKETSRKPLSQIDVLMHPEKFHIPTKYSQDITDGNYEVQVLMHTQLYDFAPLYARPKKLYELFNYLCLPGTPIFFAKNTFEILTRSEIRTKIHDLRRQIETGQRPGLGNILIKFKVMPWY</sequence>
<gene>
    <name evidence="1" type="ORF">AMJ44_07245</name>
</gene>
<accession>A0A0S7XYU8</accession>
<comment type="caution">
    <text evidence="1">The sequence shown here is derived from an EMBL/GenBank/DDBJ whole genome shotgun (WGS) entry which is preliminary data.</text>
</comment>
<evidence type="ECO:0000313" key="1">
    <source>
        <dbReference type="EMBL" id="KPJ67608.1"/>
    </source>
</evidence>
<name>A0A0S7XYU8_UNCSA</name>
<dbReference type="Proteomes" id="UP000051861">
    <property type="component" value="Unassembled WGS sequence"/>
</dbReference>
<proteinExistence type="predicted"/>
<dbReference type="EMBL" id="LIZX01000062">
    <property type="protein sequence ID" value="KPJ67608.1"/>
    <property type="molecule type" value="Genomic_DNA"/>
</dbReference>